<dbReference type="InterPro" id="IPR003146">
    <property type="entry name" value="M14A_act_pep"/>
</dbReference>
<keyword evidence="4" id="KW-0645">Protease</keyword>
<evidence type="ECO:0000313" key="13">
    <source>
        <dbReference type="EMBL" id="EDW17768.2"/>
    </source>
</evidence>
<dbReference type="Gene3D" id="3.40.630.10">
    <property type="entry name" value="Zn peptidases"/>
    <property type="match status" value="1"/>
</dbReference>
<keyword evidence="7 13" id="KW-0378">Hydrolase</keyword>
<gene>
    <name evidence="13" type="primary">Dmoj\GI12857</name>
    <name evidence="13" type="ORF">Dmoj_GI12857</name>
</gene>
<dbReference type="Gene3D" id="3.30.70.340">
    <property type="entry name" value="Metallocarboxypeptidase-like"/>
    <property type="match status" value="1"/>
</dbReference>
<sequence length="430" mass="48494">MKLILWVAVYSYAIALSFAKGTLYDGFKMYEVFMMDRPAGRGLDYSTLENNNSYYEVFSRNGVAAHILVHPDAQPDFLNLLDANTMNYKIVHNDVGLWLQSDFEMNQKLRNLYPYQGKLGTERYYSHAEINQFIEDLAKQNPTRVEVKTVGKSFEGRWLKTIRITNGDGRANKNVILVDGGFHAREWISPAAVVYGINELVNNYEAHAQLLQDYDWVILPVVNADGYEYTQISPDTRMWRKTRQPSSADCIGIDPNRNFDFHWNESGASSDPCNDEYAGPKPFSEPETIVVRDLIHSLAARGKMYLTVHSFGSYILYPWGYIDLLPDTWKDLDEVGRAGRDAIKAATGTVYKVGSSTQLLYPAAGASDDYAFNAGFPISFTMELPAGGDIHFDPPPADIDRLVKETWVGIVAMAQKVVKMYPFSGNNSIF</sequence>
<keyword evidence="6" id="KW-0732">Signal</keyword>
<comment type="similarity">
    <text evidence="2 11">Belongs to the peptidase M14 family.</text>
</comment>
<dbReference type="HOGENOM" id="CLU_019326_2_1_1"/>
<evidence type="ECO:0000256" key="6">
    <source>
        <dbReference type="ARBA" id="ARBA00022729"/>
    </source>
</evidence>
<dbReference type="AlphaFoldDB" id="B4KYQ4"/>
<protein>
    <recommendedName>
        <fullName evidence="12">Peptidase M14 domain-containing protein</fullName>
    </recommendedName>
</protein>
<dbReference type="SUPFAM" id="SSF54897">
    <property type="entry name" value="Protease propeptides/inhibitors"/>
    <property type="match status" value="1"/>
</dbReference>
<evidence type="ECO:0000256" key="8">
    <source>
        <dbReference type="ARBA" id="ARBA00022833"/>
    </source>
</evidence>
<dbReference type="Pfam" id="PF02244">
    <property type="entry name" value="Propep_M14"/>
    <property type="match status" value="1"/>
</dbReference>
<evidence type="ECO:0000256" key="2">
    <source>
        <dbReference type="ARBA" id="ARBA00005988"/>
    </source>
</evidence>
<dbReference type="PANTHER" id="PTHR11705">
    <property type="entry name" value="PROTEASE FAMILY M14 CARBOXYPEPTIDASE A,B"/>
    <property type="match status" value="1"/>
</dbReference>
<evidence type="ECO:0000256" key="10">
    <source>
        <dbReference type="ARBA" id="ARBA00023157"/>
    </source>
</evidence>
<dbReference type="SUPFAM" id="SSF53187">
    <property type="entry name" value="Zn-dependent exopeptidases"/>
    <property type="match status" value="1"/>
</dbReference>
<name>B4KYQ4_DROMO</name>
<organism evidence="13 14">
    <name type="scientific">Drosophila mojavensis</name>
    <name type="common">Fruit fly</name>
    <dbReference type="NCBI Taxonomy" id="7230"/>
    <lineage>
        <taxon>Eukaryota</taxon>
        <taxon>Metazoa</taxon>
        <taxon>Ecdysozoa</taxon>
        <taxon>Arthropoda</taxon>
        <taxon>Hexapoda</taxon>
        <taxon>Insecta</taxon>
        <taxon>Pterygota</taxon>
        <taxon>Neoptera</taxon>
        <taxon>Endopterygota</taxon>
        <taxon>Diptera</taxon>
        <taxon>Brachycera</taxon>
        <taxon>Muscomorpha</taxon>
        <taxon>Ephydroidea</taxon>
        <taxon>Drosophilidae</taxon>
        <taxon>Drosophila</taxon>
    </lineage>
</organism>
<keyword evidence="14" id="KW-1185">Reference proteome</keyword>
<dbReference type="InParanoid" id="B4KYQ4"/>
<evidence type="ECO:0000256" key="1">
    <source>
        <dbReference type="ARBA" id="ARBA00001947"/>
    </source>
</evidence>
<evidence type="ECO:0000256" key="7">
    <source>
        <dbReference type="ARBA" id="ARBA00022801"/>
    </source>
</evidence>
<keyword evidence="3 13" id="KW-0121">Carboxypeptidase</keyword>
<comment type="cofactor">
    <cofactor evidence="1">
        <name>Zn(2+)</name>
        <dbReference type="ChEBI" id="CHEBI:29105"/>
    </cofactor>
</comment>
<dbReference type="GO" id="GO:0005615">
    <property type="term" value="C:extracellular space"/>
    <property type="evidence" value="ECO:0007669"/>
    <property type="project" value="TreeGrafter"/>
</dbReference>
<dbReference type="MEROPS" id="M14.A16"/>
<dbReference type="Pfam" id="PF00246">
    <property type="entry name" value="Peptidase_M14"/>
    <property type="match status" value="1"/>
</dbReference>
<dbReference type="InterPro" id="IPR000834">
    <property type="entry name" value="Peptidase_M14"/>
</dbReference>
<keyword evidence="10" id="KW-1015">Disulfide bond</keyword>
<feature type="domain" description="Peptidase M14" evidence="12">
    <location>
        <begin position="123"/>
        <end position="417"/>
    </location>
</feature>
<keyword evidence="9" id="KW-0482">Metalloprotease</keyword>
<dbReference type="PRINTS" id="PR00765">
    <property type="entry name" value="CRBOXYPTASEA"/>
</dbReference>
<dbReference type="GO" id="GO:0006508">
    <property type="term" value="P:proteolysis"/>
    <property type="evidence" value="ECO:0007669"/>
    <property type="project" value="UniProtKB-KW"/>
</dbReference>
<dbReference type="EMBL" id="CH933809">
    <property type="protein sequence ID" value="EDW17768.2"/>
    <property type="molecule type" value="Genomic_DNA"/>
</dbReference>
<dbReference type="KEGG" id="dmo:Dmoj_GI12857"/>
<dbReference type="PROSITE" id="PS52035">
    <property type="entry name" value="PEPTIDASE_M14"/>
    <property type="match status" value="1"/>
</dbReference>
<evidence type="ECO:0000256" key="5">
    <source>
        <dbReference type="ARBA" id="ARBA00022723"/>
    </source>
</evidence>
<dbReference type="Proteomes" id="UP000009192">
    <property type="component" value="Unassembled WGS sequence"/>
</dbReference>
<evidence type="ECO:0000256" key="4">
    <source>
        <dbReference type="ARBA" id="ARBA00022670"/>
    </source>
</evidence>
<dbReference type="PANTHER" id="PTHR11705:SF140">
    <property type="entry name" value="FI02848P-RELATED"/>
    <property type="match status" value="1"/>
</dbReference>
<dbReference type="eggNOG" id="KOG2650">
    <property type="taxonomic scope" value="Eukaryota"/>
</dbReference>
<evidence type="ECO:0000256" key="9">
    <source>
        <dbReference type="ARBA" id="ARBA00023049"/>
    </source>
</evidence>
<evidence type="ECO:0000256" key="11">
    <source>
        <dbReference type="PROSITE-ProRule" id="PRU01379"/>
    </source>
</evidence>
<dbReference type="GO" id="GO:0004181">
    <property type="term" value="F:metallocarboxypeptidase activity"/>
    <property type="evidence" value="ECO:0007669"/>
    <property type="project" value="InterPro"/>
</dbReference>
<dbReference type="SMART" id="SM00631">
    <property type="entry name" value="Zn_pept"/>
    <property type="match status" value="1"/>
</dbReference>
<accession>B4KYQ4</accession>
<reference evidence="13 14" key="1">
    <citation type="journal article" date="2007" name="Nature">
        <title>Evolution of genes and genomes on the Drosophila phylogeny.</title>
        <authorList>
            <consortium name="Drosophila 12 Genomes Consortium"/>
            <person name="Clark A.G."/>
            <person name="Eisen M.B."/>
            <person name="Smith D.R."/>
            <person name="Bergman C.M."/>
            <person name="Oliver B."/>
            <person name="Markow T.A."/>
            <person name="Kaufman T.C."/>
            <person name="Kellis M."/>
            <person name="Gelbart W."/>
            <person name="Iyer V.N."/>
            <person name="Pollard D.A."/>
            <person name="Sackton T.B."/>
            <person name="Larracuente A.M."/>
            <person name="Singh N.D."/>
            <person name="Abad J.P."/>
            <person name="Abt D.N."/>
            <person name="Adryan B."/>
            <person name="Aguade M."/>
            <person name="Akashi H."/>
            <person name="Anderson W.W."/>
            <person name="Aquadro C.F."/>
            <person name="Ardell D.H."/>
            <person name="Arguello R."/>
            <person name="Artieri C.G."/>
            <person name="Barbash D.A."/>
            <person name="Barker D."/>
            <person name="Barsanti P."/>
            <person name="Batterham P."/>
            <person name="Batzoglou S."/>
            <person name="Begun D."/>
            <person name="Bhutkar A."/>
            <person name="Blanco E."/>
            <person name="Bosak S.A."/>
            <person name="Bradley R.K."/>
            <person name="Brand A.D."/>
            <person name="Brent M.R."/>
            <person name="Brooks A.N."/>
            <person name="Brown R.H."/>
            <person name="Butlin R.K."/>
            <person name="Caggese C."/>
            <person name="Calvi B.R."/>
            <person name="Bernardo de Carvalho A."/>
            <person name="Caspi A."/>
            <person name="Castrezana S."/>
            <person name="Celniker S.E."/>
            <person name="Chang J.L."/>
            <person name="Chapple C."/>
            <person name="Chatterji S."/>
            <person name="Chinwalla A."/>
            <person name="Civetta A."/>
            <person name="Clifton S.W."/>
            <person name="Comeron J.M."/>
            <person name="Costello J.C."/>
            <person name="Coyne J.A."/>
            <person name="Daub J."/>
            <person name="David R.G."/>
            <person name="Delcher A.L."/>
            <person name="Delehaunty K."/>
            <person name="Do C.B."/>
            <person name="Ebling H."/>
            <person name="Edwards K."/>
            <person name="Eickbush T."/>
            <person name="Evans J.D."/>
            <person name="Filipski A."/>
            <person name="Findeiss S."/>
            <person name="Freyhult E."/>
            <person name="Fulton L."/>
            <person name="Fulton R."/>
            <person name="Garcia A.C."/>
            <person name="Gardiner A."/>
            <person name="Garfield D.A."/>
            <person name="Garvin B.E."/>
            <person name="Gibson G."/>
            <person name="Gilbert D."/>
            <person name="Gnerre S."/>
            <person name="Godfrey J."/>
            <person name="Good R."/>
            <person name="Gotea V."/>
            <person name="Gravely B."/>
            <person name="Greenberg A.J."/>
            <person name="Griffiths-Jones S."/>
            <person name="Gross S."/>
            <person name="Guigo R."/>
            <person name="Gustafson E.A."/>
            <person name="Haerty W."/>
            <person name="Hahn M.W."/>
            <person name="Halligan D.L."/>
            <person name="Halpern A.L."/>
            <person name="Halter G.M."/>
            <person name="Han M.V."/>
            <person name="Heger A."/>
            <person name="Hillier L."/>
            <person name="Hinrichs A.S."/>
            <person name="Holmes I."/>
            <person name="Hoskins R.A."/>
            <person name="Hubisz M.J."/>
            <person name="Hultmark D."/>
            <person name="Huntley M.A."/>
            <person name="Jaffe D.B."/>
            <person name="Jagadeeshan S."/>
            <person name="Jeck W.R."/>
            <person name="Johnson J."/>
            <person name="Jones C.D."/>
            <person name="Jordan W.C."/>
            <person name="Karpen G.H."/>
            <person name="Kataoka E."/>
            <person name="Keightley P.D."/>
            <person name="Kheradpour P."/>
            <person name="Kirkness E.F."/>
            <person name="Koerich L.B."/>
            <person name="Kristiansen K."/>
            <person name="Kudrna D."/>
            <person name="Kulathinal R.J."/>
            <person name="Kumar S."/>
            <person name="Kwok R."/>
            <person name="Lander E."/>
            <person name="Langley C.H."/>
            <person name="Lapoint R."/>
            <person name="Lazzaro B.P."/>
            <person name="Lee S.J."/>
            <person name="Levesque L."/>
            <person name="Li R."/>
            <person name="Lin C.F."/>
            <person name="Lin M.F."/>
            <person name="Lindblad-Toh K."/>
            <person name="Llopart A."/>
            <person name="Long M."/>
            <person name="Low L."/>
            <person name="Lozovsky E."/>
            <person name="Lu J."/>
            <person name="Luo M."/>
            <person name="Machado C.A."/>
            <person name="Makalowski W."/>
            <person name="Marzo M."/>
            <person name="Matsuda M."/>
            <person name="Matzkin L."/>
            <person name="McAllister B."/>
            <person name="McBride C.S."/>
            <person name="McKernan B."/>
            <person name="McKernan K."/>
            <person name="Mendez-Lago M."/>
            <person name="Minx P."/>
            <person name="Mollenhauer M.U."/>
            <person name="Montooth K."/>
            <person name="Mount S.M."/>
            <person name="Mu X."/>
            <person name="Myers E."/>
            <person name="Negre B."/>
            <person name="Newfeld S."/>
            <person name="Nielsen R."/>
            <person name="Noor M.A."/>
            <person name="O'Grady P."/>
            <person name="Pachter L."/>
            <person name="Papaceit M."/>
            <person name="Parisi M.J."/>
            <person name="Parisi M."/>
            <person name="Parts L."/>
            <person name="Pedersen J.S."/>
            <person name="Pesole G."/>
            <person name="Phillippy A.M."/>
            <person name="Ponting C.P."/>
            <person name="Pop M."/>
            <person name="Porcelli D."/>
            <person name="Powell J.R."/>
            <person name="Prohaska S."/>
            <person name="Pruitt K."/>
            <person name="Puig M."/>
            <person name="Quesneville H."/>
            <person name="Ram K.R."/>
            <person name="Rand D."/>
            <person name="Rasmussen M.D."/>
            <person name="Reed L.K."/>
            <person name="Reenan R."/>
            <person name="Reily A."/>
            <person name="Remington K.A."/>
            <person name="Rieger T.T."/>
            <person name="Ritchie M.G."/>
            <person name="Robin C."/>
            <person name="Rogers Y.H."/>
            <person name="Rohde C."/>
            <person name="Rozas J."/>
            <person name="Rubenfield M.J."/>
            <person name="Ruiz A."/>
            <person name="Russo S."/>
            <person name="Salzberg S.L."/>
            <person name="Sanchez-Gracia A."/>
            <person name="Saranga D.J."/>
            <person name="Sato H."/>
            <person name="Schaeffer S.W."/>
            <person name="Schatz M.C."/>
            <person name="Schlenke T."/>
            <person name="Schwartz R."/>
            <person name="Segarra C."/>
            <person name="Singh R.S."/>
            <person name="Sirot L."/>
            <person name="Sirota M."/>
            <person name="Sisneros N.B."/>
            <person name="Smith C.D."/>
            <person name="Smith T.F."/>
            <person name="Spieth J."/>
            <person name="Stage D.E."/>
            <person name="Stark A."/>
            <person name="Stephan W."/>
            <person name="Strausberg R.L."/>
            <person name="Strempel S."/>
            <person name="Sturgill D."/>
            <person name="Sutton G."/>
            <person name="Sutton G.G."/>
            <person name="Tao W."/>
            <person name="Teichmann S."/>
            <person name="Tobari Y.N."/>
            <person name="Tomimura Y."/>
            <person name="Tsolas J.M."/>
            <person name="Valente V.L."/>
            <person name="Venter E."/>
            <person name="Venter J.C."/>
            <person name="Vicario S."/>
            <person name="Vieira F.G."/>
            <person name="Vilella A.J."/>
            <person name="Villasante A."/>
            <person name="Walenz B."/>
            <person name="Wang J."/>
            <person name="Wasserman M."/>
            <person name="Watts T."/>
            <person name="Wilson D."/>
            <person name="Wilson R.K."/>
            <person name="Wing R.A."/>
            <person name="Wolfner M.F."/>
            <person name="Wong A."/>
            <person name="Wong G.K."/>
            <person name="Wu C.I."/>
            <person name="Wu G."/>
            <person name="Yamamoto D."/>
            <person name="Yang H.P."/>
            <person name="Yang S.P."/>
            <person name="Yorke J.A."/>
            <person name="Yoshida K."/>
            <person name="Zdobnov E."/>
            <person name="Zhang P."/>
            <person name="Zhang Y."/>
            <person name="Zimin A.V."/>
            <person name="Baldwin J."/>
            <person name="Abdouelleil A."/>
            <person name="Abdulkadir J."/>
            <person name="Abebe A."/>
            <person name="Abera B."/>
            <person name="Abreu J."/>
            <person name="Acer S.C."/>
            <person name="Aftuck L."/>
            <person name="Alexander A."/>
            <person name="An P."/>
            <person name="Anderson E."/>
            <person name="Anderson S."/>
            <person name="Arachi H."/>
            <person name="Azer M."/>
            <person name="Bachantsang P."/>
            <person name="Barry A."/>
            <person name="Bayul T."/>
            <person name="Berlin A."/>
            <person name="Bessette D."/>
            <person name="Bloom T."/>
            <person name="Blye J."/>
            <person name="Boguslavskiy L."/>
            <person name="Bonnet C."/>
            <person name="Boukhgalter B."/>
            <person name="Bourzgui I."/>
            <person name="Brown A."/>
            <person name="Cahill P."/>
            <person name="Channer S."/>
            <person name="Cheshatsang Y."/>
            <person name="Chuda L."/>
            <person name="Citroen M."/>
            <person name="Collymore A."/>
            <person name="Cooke P."/>
            <person name="Costello M."/>
            <person name="D'Aco K."/>
            <person name="Daza R."/>
            <person name="De Haan G."/>
            <person name="DeGray S."/>
            <person name="DeMaso C."/>
            <person name="Dhargay N."/>
            <person name="Dooley K."/>
            <person name="Dooley E."/>
            <person name="Doricent M."/>
            <person name="Dorje P."/>
            <person name="Dorjee K."/>
            <person name="Dupes A."/>
            <person name="Elong R."/>
            <person name="Falk J."/>
            <person name="Farina A."/>
            <person name="Faro S."/>
            <person name="Ferguson D."/>
            <person name="Fisher S."/>
            <person name="Foley C.D."/>
            <person name="Franke A."/>
            <person name="Friedrich D."/>
            <person name="Gadbois L."/>
            <person name="Gearin G."/>
            <person name="Gearin C.R."/>
            <person name="Giannoukos G."/>
            <person name="Goode T."/>
            <person name="Graham J."/>
            <person name="Grandbois E."/>
            <person name="Grewal S."/>
            <person name="Gyaltsen K."/>
            <person name="Hafez N."/>
            <person name="Hagos B."/>
            <person name="Hall J."/>
            <person name="Henson C."/>
            <person name="Hollinger A."/>
            <person name="Honan T."/>
            <person name="Huard M.D."/>
            <person name="Hughes L."/>
            <person name="Hurhula B."/>
            <person name="Husby M.E."/>
            <person name="Kamat A."/>
            <person name="Kanga B."/>
            <person name="Kashin S."/>
            <person name="Khazanovich D."/>
            <person name="Kisner P."/>
            <person name="Lance K."/>
            <person name="Lara M."/>
            <person name="Lee W."/>
            <person name="Lennon N."/>
            <person name="Letendre F."/>
            <person name="LeVine R."/>
            <person name="Lipovsky A."/>
            <person name="Liu X."/>
            <person name="Liu J."/>
            <person name="Liu S."/>
            <person name="Lokyitsang T."/>
            <person name="Lokyitsang Y."/>
            <person name="Lubonja R."/>
            <person name="Lui A."/>
            <person name="MacDonald P."/>
            <person name="Magnisalis V."/>
            <person name="Maru K."/>
            <person name="Matthews C."/>
            <person name="McCusker W."/>
            <person name="McDonough S."/>
            <person name="Mehta T."/>
            <person name="Meldrim J."/>
            <person name="Meneus L."/>
            <person name="Mihai O."/>
            <person name="Mihalev A."/>
            <person name="Mihova T."/>
            <person name="Mittelman R."/>
            <person name="Mlenga V."/>
            <person name="Montmayeur A."/>
            <person name="Mulrain L."/>
            <person name="Navidi A."/>
            <person name="Naylor J."/>
            <person name="Negash T."/>
            <person name="Nguyen T."/>
            <person name="Nguyen N."/>
            <person name="Nicol R."/>
            <person name="Norbu C."/>
            <person name="Norbu N."/>
            <person name="Novod N."/>
            <person name="O'Neill B."/>
            <person name="Osman S."/>
            <person name="Markiewicz E."/>
            <person name="Oyono O.L."/>
            <person name="Patti C."/>
            <person name="Phunkhang P."/>
            <person name="Pierre F."/>
            <person name="Priest M."/>
            <person name="Raghuraman S."/>
            <person name="Rege F."/>
            <person name="Reyes R."/>
            <person name="Rise C."/>
            <person name="Rogov P."/>
            <person name="Ross K."/>
            <person name="Ryan E."/>
            <person name="Settipalli S."/>
            <person name="Shea T."/>
            <person name="Sherpa N."/>
            <person name="Shi L."/>
            <person name="Shih D."/>
            <person name="Sparrow T."/>
            <person name="Spaulding J."/>
            <person name="Stalker J."/>
            <person name="Stange-Thomann N."/>
            <person name="Stavropoulos S."/>
            <person name="Stone C."/>
            <person name="Strader C."/>
            <person name="Tesfaye S."/>
            <person name="Thomson T."/>
            <person name="Thoulutsang Y."/>
            <person name="Thoulutsang D."/>
            <person name="Topham K."/>
            <person name="Topping I."/>
            <person name="Tsamla T."/>
            <person name="Vassiliev H."/>
            <person name="Vo A."/>
            <person name="Wangchuk T."/>
            <person name="Wangdi T."/>
            <person name="Weiand M."/>
            <person name="Wilkinson J."/>
            <person name="Wilson A."/>
            <person name="Yadav S."/>
            <person name="Young G."/>
            <person name="Yu Q."/>
            <person name="Zembek L."/>
            <person name="Zhong D."/>
            <person name="Zimmer A."/>
            <person name="Zwirko Z."/>
            <person name="Jaffe D.B."/>
            <person name="Alvarez P."/>
            <person name="Brockman W."/>
            <person name="Butler J."/>
            <person name="Chin C."/>
            <person name="Gnerre S."/>
            <person name="Grabherr M."/>
            <person name="Kleber M."/>
            <person name="Mauceli E."/>
            <person name="MacCallum I."/>
        </authorList>
    </citation>
    <scope>NUCLEOTIDE SEQUENCE [LARGE SCALE GENOMIC DNA]</scope>
    <source>
        <strain evidence="14">Tucson 15081-1352.22</strain>
    </source>
</reference>
<dbReference type="SMR" id="B4KYQ4"/>
<dbReference type="GO" id="GO:0008270">
    <property type="term" value="F:zinc ion binding"/>
    <property type="evidence" value="ECO:0007669"/>
    <property type="project" value="InterPro"/>
</dbReference>
<dbReference type="FunFam" id="3.40.630.10:FF:000001">
    <property type="entry name" value="Carboxypeptidase B"/>
    <property type="match status" value="1"/>
</dbReference>
<evidence type="ECO:0000313" key="14">
    <source>
        <dbReference type="Proteomes" id="UP000009192"/>
    </source>
</evidence>
<dbReference type="FunCoup" id="B4KYQ4">
    <property type="interactions" value="36"/>
</dbReference>
<keyword evidence="5" id="KW-0479">Metal-binding</keyword>
<evidence type="ECO:0000256" key="3">
    <source>
        <dbReference type="ARBA" id="ARBA00022645"/>
    </source>
</evidence>
<dbReference type="InterPro" id="IPR036990">
    <property type="entry name" value="M14A-like_propep"/>
</dbReference>
<proteinExistence type="inferred from homology"/>
<feature type="active site" description="Proton donor/acceptor" evidence="11">
    <location>
        <position position="383"/>
    </location>
</feature>
<dbReference type="CDD" id="cd03860">
    <property type="entry name" value="M14_CP_A-B_like"/>
    <property type="match status" value="1"/>
</dbReference>
<evidence type="ECO:0000259" key="12">
    <source>
        <dbReference type="PROSITE" id="PS52035"/>
    </source>
</evidence>
<dbReference type="OrthoDB" id="3626597at2759"/>
<keyword evidence="8" id="KW-0862">Zinc</keyword>